<dbReference type="OrthoDB" id="1907165at2"/>
<proteinExistence type="predicted"/>
<protein>
    <recommendedName>
        <fullName evidence="1">Gp5/Type VI secretion system Vgr protein OB-fold domain-containing protein</fullName>
    </recommendedName>
</protein>
<dbReference type="SUPFAM" id="SSF69349">
    <property type="entry name" value="Phage fibre proteins"/>
    <property type="match status" value="1"/>
</dbReference>
<evidence type="ECO:0000259" key="1">
    <source>
        <dbReference type="Pfam" id="PF04717"/>
    </source>
</evidence>
<name>A0A135W2I4_9FLAO</name>
<dbReference type="InterPro" id="IPR006531">
    <property type="entry name" value="Gp5/Vgr_OB"/>
</dbReference>
<dbReference type="AlphaFoldDB" id="A0A135W2I4"/>
<reference evidence="2 3" key="2">
    <citation type="journal article" date="2016" name="Genome Announc.">
        <title>Draft Genome Sequence of a Biocontrol Rhizobacterium, Chryseobacterium kwangjuense Strain KJ1R5, Isolated from Pepper (Capsicum annuum).</title>
        <authorList>
            <person name="Jeong J.J."/>
            <person name="Park H."/>
            <person name="Park B.H."/>
            <person name="Mannaa M."/>
            <person name="Sang M.K."/>
            <person name="Choi I.G."/>
            <person name="Kim K.D."/>
        </authorList>
    </citation>
    <scope>NUCLEOTIDE SEQUENCE [LARGE SCALE GENOMIC DNA]</scope>
    <source>
        <strain evidence="2 3">KJ1R5</strain>
    </source>
</reference>
<sequence>MLSLKPFFPSETLLKLEFLIDGKNVGLDTLLKDASVNFELNKIPFAKFTFISNQLTTDNKEKLPTDALVRTSDDKPIEIEVKVSYEKKSVSFFKGIIKSLNKQNDNDQVVTKIECKDIGFKLALPAKVDENNKDKFSDKLKKYTSDAKLKLGSPFDGEYLNEIITHNSATFAWDYLVGFLDSVGIMTALRNGEFNGIDLKKKPGKESYVAENGLNVFSFSGKKDPERIKSSVTIETWDIESQEIKKFNSEQKGPKNEQTVKLNQSTYKPATLTRIADVIKEKSNIASVHGKVTTYGNLEAKAGDYIGFSKVNPDVDDQLFLITSEVHTIENGCWKTEYTYGFENEKSFTESTTGGINNSQAQVGQSNSINGLQIGVVTQIEEDPDNQFRVKVRIPILSEKGEGVWARLATLNASEDMGSYFIPNVNDEVIIGCLGNNPDTPVVLGCLYSNKNKMPFPIEKENYIKGFVTKEGTKIIMDDEKKIVEISTKKGNKITISDDAKGITLEDENKNKIVMDDKGITIESSKDFNVKAKGNIQVEGMQNTIKSSAVMELKGSLIKLN</sequence>
<evidence type="ECO:0000313" key="2">
    <source>
        <dbReference type="EMBL" id="KXH79148.1"/>
    </source>
</evidence>
<comment type="caution">
    <text evidence="2">The sequence shown here is derived from an EMBL/GenBank/DDBJ whole genome shotgun (WGS) entry which is preliminary data.</text>
</comment>
<dbReference type="SUPFAM" id="SSF69255">
    <property type="entry name" value="gp5 N-terminal domain-like"/>
    <property type="match status" value="1"/>
</dbReference>
<accession>A0A135W2I4</accession>
<dbReference type="RefSeq" id="WP_062653711.1">
    <property type="nucleotide sequence ID" value="NZ_LPUR01000019.1"/>
</dbReference>
<evidence type="ECO:0000313" key="3">
    <source>
        <dbReference type="Proteomes" id="UP000070513"/>
    </source>
</evidence>
<dbReference type="Gene3D" id="2.40.50.230">
    <property type="entry name" value="Gp5 N-terminal domain"/>
    <property type="match status" value="1"/>
</dbReference>
<dbReference type="InterPro" id="IPR037026">
    <property type="entry name" value="Vgr_OB-fold_dom_sf"/>
</dbReference>
<dbReference type="Proteomes" id="UP000070513">
    <property type="component" value="Unassembled WGS sequence"/>
</dbReference>
<reference evidence="3" key="1">
    <citation type="submission" date="2015-12" db="EMBL/GenBank/DDBJ databases">
        <title>Genome sequence of a biocontrol rhizobacterium Chryseobacterium kwangjuense strain KJ1R5 isolated from pepper (Capsicum annuum L.).</title>
        <authorList>
            <person name="Jeong J.-J."/>
            <person name="Park H."/>
            <person name="Mannaa M."/>
            <person name="Sang M.K."/>
            <person name="Choi I.-G."/>
            <person name="Kim K.D."/>
        </authorList>
    </citation>
    <scope>NUCLEOTIDE SEQUENCE [LARGE SCALE GENOMIC DNA]</scope>
    <source>
        <strain evidence="3">KJ1R5</strain>
    </source>
</reference>
<organism evidence="2 3">
    <name type="scientific">Chryseobacterium kwangjuense</name>
    <dbReference type="NCBI Taxonomy" id="267125"/>
    <lineage>
        <taxon>Bacteria</taxon>
        <taxon>Pseudomonadati</taxon>
        <taxon>Bacteroidota</taxon>
        <taxon>Flavobacteriia</taxon>
        <taxon>Flavobacteriales</taxon>
        <taxon>Weeksellaceae</taxon>
        <taxon>Chryseobacterium group</taxon>
        <taxon>Chryseobacterium</taxon>
    </lineage>
</organism>
<gene>
    <name evidence="2" type="ORF">AU378_21090</name>
</gene>
<dbReference type="Pfam" id="PF04717">
    <property type="entry name" value="Phage_base_V"/>
    <property type="match status" value="1"/>
</dbReference>
<feature type="domain" description="Gp5/Type VI secretion system Vgr protein OB-fold" evidence="1">
    <location>
        <begin position="373"/>
        <end position="448"/>
    </location>
</feature>
<dbReference type="EMBL" id="LPUR01000019">
    <property type="protein sequence ID" value="KXH79148.1"/>
    <property type="molecule type" value="Genomic_DNA"/>
</dbReference>